<dbReference type="InterPro" id="IPR010090">
    <property type="entry name" value="Phage_tape_meas"/>
</dbReference>
<proteinExistence type="predicted"/>
<feature type="domain" description="Phage tail tape measure protein" evidence="3">
    <location>
        <begin position="119"/>
        <end position="318"/>
    </location>
</feature>
<accession>A1ZIG5</accession>
<name>A1ZIG5_MICM2</name>
<feature type="compositionally biased region" description="Low complexity" evidence="2">
    <location>
        <begin position="782"/>
        <end position="800"/>
    </location>
</feature>
<keyword evidence="5" id="KW-1185">Reference proteome</keyword>
<comment type="caution">
    <text evidence="4">The sequence shown here is derived from an EMBL/GenBank/DDBJ whole genome shotgun (WGS) entry which is preliminary data.</text>
</comment>
<dbReference type="PANTHER" id="PTHR37813">
    <property type="entry name" value="FELS-2 PROPHAGE PROTEIN"/>
    <property type="match status" value="1"/>
</dbReference>
<feature type="compositionally biased region" description="Basic and acidic residues" evidence="2">
    <location>
        <begin position="708"/>
        <end position="720"/>
    </location>
</feature>
<dbReference type="NCBIfam" id="TIGR01760">
    <property type="entry name" value="tape_meas_TP901"/>
    <property type="match status" value="2"/>
</dbReference>
<dbReference type="eggNOG" id="COG5283">
    <property type="taxonomic scope" value="Bacteria"/>
</dbReference>
<dbReference type="Pfam" id="PF10145">
    <property type="entry name" value="PhageMin_Tail"/>
    <property type="match status" value="1"/>
</dbReference>
<dbReference type="Proteomes" id="UP000004095">
    <property type="component" value="Unassembled WGS sequence"/>
</dbReference>
<protein>
    <submittedName>
        <fullName evidence="4">Phage protein</fullName>
    </submittedName>
</protein>
<sequence length="863" mass="91986">MEKLNKLAGNTRSKVEQLGAQASKAAGKFQQRFPAASRAVAAVGNAVSRVTRKMGKLRQVVASGVMAAFKGLKKAMLAIGVAATLAFGVATKESMGFNAQMSRVQAISNANAKEFQVLRNKALEMGKTTRFSAREAGQGLEYLGMAGFSAKDAASALGGVLDLAAASGMDLGRTADIASNAISAFGLSANQSDRVADVFAKTITSSNTNLEMLAESMKYLAPTARALGVSLEESASAIGILGDNGLQGSVATTTLASGFNRLAKPTRQMRTLMKGLGIEMFDARGKFKGIAGMIQELNRVTVNMTDQQKQATIATLYGSEATKNMLSLLNGEKKLKIDAANATQVALMKRLIGEKRLQAALKKGGEITLKGAEAIKGYDIVLNTAAGTARKMAKTMEDNLAGDVTKAKSAFSGLMIEIGDRFDPFLRRMTQSMTGVLSNLGENFGTYYKTLSDAFAPLRKAFGQFKRDLLGAQGSLDDFGNASLGVKEVVQGIAQAVSFVSPFIATMLSNISGLINRLATTFAPMKDRLQQLLGGLRTNLLMVSQDVWNIAGNLIGALSPLIEVVLNVANTIMDNFGHIWKAINGVVNMVLPFVYQLADSFRANVDVGGLLGNVMGGVTAVINGLRPVLRVILRLLTPLGKLFLWIGGILLKVVGVAFEGLGNIVGKVFGGIGDLFNWLIDKFSWVFNKIKQGLRLIGVMSKEADSVSQKQKDKIQQDKKPKPKTIAEEQQEKEEKERKKRLKKLQDEIDTFNKDRKKKTVGTMTGAAFNTLITPTKQSGKTTTATPESSGGASTTSASGMNKITGGGSKQVNINITIGNIIGMNVDSINNLDAKGQEVQQSADFIVQEIVRKINGAMMVQEG</sequence>
<feature type="compositionally biased region" description="Polar residues" evidence="2">
    <location>
        <begin position="771"/>
        <end position="781"/>
    </location>
</feature>
<feature type="region of interest" description="Disordered" evidence="2">
    <location>
        <begin position="771"/>
        <end position="809"/>
    </location>
</feature>
<reference evidence="4 5" key="1">
    <citation type="submission" date="2007-01" db="EMBL/GenBank/DDBJ databases">
        <authorList>
            <person name="Haygood M."/>
            <person name="Podell S."/>
            <person name="Anderson C."/>
            <person name="Hopkinson B."/>
            <person name="Roe K."/>
            <person name="Barbeau K."/>
            <person name="Gaasterland T."/>
            <person name="Ferriera S."/>
            <person name="Johnson J."/>
            <person name="Kravitz S."/>
            <person name="Beeson K."/>
            <person name="Sutton G."/>
            <person name="Rogers Y.-H."/>
            <person name="Friedman R."/>
            <person name="Frazier M."/>
            <person name="Venter J.C."/>
        </authorList>
    </citation>
    <scope>NUCLEOTIDE SEQUENCE [LARGE SCALE GENOMIC DNA]</scope>
    <source>
        <strain evidence="4 5">ATCC 23134</strain>
    </source>
</reference>
<evidence type="ECO:0000256" key="1">
    <source>
        <dbReference type="ARBA" id="ARBA00022612"/>
    </source>
</evidence>
<dbReference type="PANTHER" id="PTHR37813:SF1">
    <property type="entry name" value="FELS-2 PROPHAGE PROTEIN"/>
    <property type="match status" value="1"/>
</dbReference>
<keyword evidence="1" id="KW-1188">Viral release from host cell</keyword>
<evidence type="ECO:0000313" key="5">
    <source>
        <dbReference type="Proteomes" id="UP000004095"/>
    </source>
</evidence>
<gene>
    <name evidence="4" type="ORF">M23134_05706</name>
</gene>
<feature type="region of interest" description="Disordered" evidence="2">
    <location>
        <begin position="708"/>
        <end position="749"/>
    </location>
</feature>
<dbReference type="EMBL" id="AAWS01000009">
    <property type="protein sequence ID" value="EAY29833.1"/>
    <property type="molecule type" value="Genomic_DNA"/>
</dbReference>
<organism evidence="4 5">
    <name type="scientific">Microscilla marina ATCC 23134</name>
    <dbReference type="NCBI Taxonomy" id="313606"/>
    <lineage>
        <taxon>Bacteria</taxon>
        <taxon>Pseudomonadati</taxon>
        <taxon>Bacteroidota</taxon>
        <taxon>Cytophagia</taxon>
        <taxon>Cytophagales</taxon>
        <taxon>Microscillaceae</taxon>
        <taxon>Microscilla</taxon>
    </lineage>
</organism>
<evidence type="ECO:0000259" key="3">
    <source>
        <dbReference type="Pfam" id="PF10145"/>
    </source>
</evidence>
<dbReference type="AlphaFoldDB" id="A1ZIG5"/>
<evidence type="ECO:0000256" key="2">
    <source>
        <dbReference type="SAM" id="MobiDB-lite"/>
    </source>
</evidence>
<evidence type="ECO:0000313" key="4">
    <source>
        <dbReference type="EMBL" id="EAY29833.1"/>
    </source>
</evidence>